<feature type="transmembrane region" description="Helical" evidence="2">
    <location>
        <begin position="706"/>
        <end position="729"/>
    </location>
</feature>
<organism evidence="4 5">
    <name type="scientific">Acanthosepion pharaonis</name>
    <name type="common">Pharaoh cuttlefish</name>
    <name type="synonym">Sepia pharaonis</name>
    <dbReference type="NCBI Taxonomy" id="158019"/>
    <lineage>
        <taxon>Eukaryota</taxon>
        <taxon>Metazoa</taxon>
        <taxon>Spiralia</taxon>
        <taxon>Lophotrochozoa</taxon>
        <taxon>Mollusca</taxon>
        <taxon>Cephalopoda</taxon>
        <taxon>Coleoidea</taxon>
        <taxon>Decapodiformes</taxon>
        <taxon>Sepiida</taxon>
        <taxon>Sepiina</taxon>
        <taxon>Sepiidae</taxon>
        <taxon>Acanthosepion</taxon>
    </lineage>
</organism>
<feature type="transmembrane region" description="Helical" evidence="2">
    <location>
        <begin position="612"/>
        <end position="635"/>
    </location>
</feature>
<feature type="domain" description="BTB" evidence="3">
    <location>
        <begin position="277"/>
        <end position="345"/>
    </location>
</feature>
<evidence type="ECO:0000313" key="5">
    <source>
        <dbReference type="Proteomes" id="UP000597762"/>
    </source>
</evidence>
<dbReference type="InterPro" id="IPR000210">
    <property type="entry name" value="BTB/POZ_dom"/>
</dbReference>
<feature type="region of interest" description="Disordered" evidence="1">
    <location>
        <begin position="146"/>
        <end position="169"/>
    </location>
</feature>
<feature type="compositionally biased region" description="Polar residues" evidence="1">
    <location>
        <begin position="146"/>
        <end position="164"/>
    </location>
</feature>
<dbReference type="OrthoDB" id="6159605at2759"/>
<gene>
    <name evidence="4" type="ORF">SPHA_42643</name>
</gene>
<proteinExistence type="predicted"/>
<dbReference type="EMBL" id="CAHIKZ030002091">
    <property type="protein sequence ID" value="CAE1280986.1"/>
    <property type="molecule type" value="Genomic_DNA"/>
</dbReference>
<dbReference type="PROSITE" id="PS50097">
    <property type="entry name" value="BTB"/>
    <property type="match status" value="1"/>
</dbReference>
<dbReference type="Pfam" id="PF00651">
    <property type="entry name" value="BTB"/>
    <property type="match status" value="1"/>
</dbReference>
<accession>A0A812CVW6</accession>
<dbReference type="SMART" id="SM00225">
    <property type="entry name" value="BTB"/>
    <property type="match status" value="1"/>
</dbReference>
<keyword evidence="2" id="KW-0812">Transmembrane</keyword>
<keyword evidence="5" id="KW-1185">Reference proteome</keyword>
<evidence type="ECO:0000259" key="3">
    <source>
        <dbReference type="PROSITE" id="PS50097"/>
    </source>
</evidence>
<feature type="transmembrane region" description="Helical" evidence="2">
    <location>
        <begin position="647"/>
        <end position="668"/>
    </location>
</feature>
<feature type="region of interest" description="Disordered" evidence="1">
    <location>
        <begin position="456"/>
        <end position="491"/>
    </location>
</feature>
<protein>
    <submittedName>
        <fullName evidence="4">KLHL1_4_5</fullName>
    </submittedName>
</protein>
<evidence type="ECO:0000313" key="4">
    <source>
        <dbReference type="EMBL" id="CAE1280986.1"/>
    </source>
</evidence>
<keyword evidence="2" id="KW-1133">Transmembrane helix</keyword>
<dbReference type="Proteomes" id="UP000597762">
    <property type="component" value="Unassembled WGS sequence"/>
</dbReference>
<reference evidence="4" key="1">
    <citation type="submission" date="2021-01" db="EMBL/GenBank/DDBJ databases">
        <authorList>
            <person name="Li R."/>
            <person name="Bekaert M."/>
        </authorList>
    </citation>
    <scope>NUCLEOTIDE SEQUENCE</scope>
    <source>
        <strain evidence="4">Farmed</strain>
    </source>
</reference>
<comment type="caution">
    <text evidence="4">The sequence shown here is derived from an EMBL/GenBank/DDBJ whole genome shotgun (WGS) entry which is preliminary data.</text>
</comment>
<dbReference type="InterPro" id="IPR011333">
    <property type="entry name" value="SKP1/BTB/POZ_sf"/>
</dbReference>
<dbReference type="SUPFAM" id="SSF54695">
    <property type="entry name" value="POZ domain"/>
    <property type="match status" value="1"/>
</dbReference>
<evidence type="ECO:0000256" key="1">
    <source>
        <dbReference type="SAM" id="MobiDB-lite"/>
    </source>
</evidence>
<keyword evidence="2" id="KW-0472">Membrane</keyword>
<dbReference type="AlphaFoldDB" id="A0A812CVW6"/>
<sequence length="764" mass="84895">MVRRKIKSLNRRRHQYSIEYKLNAIAKWRELNENTSQAARHPDVNVDRQTLKGWILNEESYRAMSNKKVAKRLRRKTKISSVKYGDLQKNLVQFIHNSDQSGLLKIVNNLHLITKAAPSHQGPSNQGYSGKLGTTRRTRNTSATLTASPVVNSLSQHDSLSQPSAAKFQKKTGRRFENQCFEKREQKPVFHSVQPSLPSRTQMQMQQPLLVAAPPPIPPQPVPRQVQMLPPPVQVTVAKPKPVEKPRPREKQVFVVSDHQRCVMSNLASLWKRGKFCDAGIGNGLATVMVHKLVLSAVCPKLLSVFDMDILSNEFLQVNFPVEVSTDALNAFAEYMYKGILDLDCDILEQLKIIARRLDMKEFEQLCDSHLPNHMHQPTLAAAASFSNIPLIQTTMPINPMTSFGSAASTSMQSVPSISTQVINIKQEISEAELTQVKKDTAAMYDKELVVSSLAPHKSGNTGSSVTRPRIKTEPIGPEDEKYGHLGSSSSNQALTLTTSSSLSSSVAPASSTEFATPFLETKDVKSTKLKAIHSYDVPVVSDLSPVSCIVQTMCCQSSSVNKDTFKPLNQPSDTLPSVVPPKTTSTNGAAVYPVRLFTARVTSPHLYSLPAFFFVTPPFVHSSCFFAILSPFVHSSCFFFCKLPPLLYFLHAFFCNPPPLLYFLPAFLQSSPLLYFLPDFLQSSSLLYFLPAFSNLSPFVLPSCFFVTPSPFVLSSCFFAIPSLLYFLPPFCNPLPFCILPAFLQSSPCFFIPPPFVLSSCFL</sequence>
<name>A0A812CVW6_ACAPH</name>
<dbReference type="Gene3D" id="3.30.710.10">
    <property type="entry name" value="Potassium Channel Kv1.1, Chain A"/>
    <property type="match status" value="1"/>
</dbReference>
<evidence type="ECO:0000256" key="2">
    <source>
        <dbReference type="SAM" id="Phobius"/>
    </source>
</evidence>